<dbReference type="EMBL" id="JBHRYJ010000001">
    <property type="protein sequence ID" value="MFC3674475.1"/>
    <property type="molecule type" value="Genomic_DNA"/>
</dbReference>
<evidence type="ECO:0000256" key="2">
    <source>
        <dbReference type="ARBA" id="ARBA00023125"/>
    </source>
</evidence>
<keyword evidence="7" id="KW-1185">Reference proteome</keyword>
<dbReference type="PANTHER" id="PTHR43132:SF2">
    <property type="entry name" value="ARSENICAL RESISTANCE OPERON REPRESSOR ARSR-RELATED"/>
    <property type="match status" value="1"/>
</dbReference>
<evidence type="ECO:0000256" key="4">
    <source>
        <dbReference type="SAM" id="MobiDB-lite"/>
    </source>
</evidence>
<evidence type="ECO:0000256" key="1">
    <source>
        <dbReference type="ARBA" id="ARBA00023015"/>
    </source>
</evidence>
<dbReference type="PRINTS" id="PR00778">
    <property type="entry name" value="HTHARSR"/>
</dbReference>
<dbReference type="CDD" id="cd00090">
    <property type="entry name" value="HTH_ARSR"/>
    <property type="match status" value="1"/>
</dbReference>
<protein>
    <submittedName>
        <fullName evidence="6">ArsR/SmtB family transcription factor</fullName>
    </submittedName>
</protein>
<dbReference type="Pfam" id="PF12840">
    <property type="entry name" value="HTH_20"/>
    <property type="match status" value="1"/>
</dbReference>
<dbReference type="SMART" id="SM00418">
    <property type="entry name" value="HTH_ARSR"/>
    <property type="match status" value="1"/>
</dbReference>
<proteinExistence type="predicted"/>
<feature type="domain" description="HTH arsR-type" evidence="5">
    <location>
        <begin position="1"/>
        <end position="97"/>
    </location>
</feature>
<dbReference type="SUPFAM" id="SSF46785">
    <property type="entry name" value="Winged helix' DNA-binding domain"/>
    <property type="match status" value="1"/>
</dbReference>
<dbReference type="InterPro" id="IPR011991">
    <property type="entry name" value="ArsR-like_HTH"/>
</dbReference>
<keyword evidence="2" id="KW-0238">DNA-binding</keyword>
<dbReference type="Gene3D" id="1.10.10.10">
    <property type="entry name" value="Winged helix-like DNA-binding domain superfamily/Winged helix DNA-binding domain"/>
    <property type="match status" value="1"/>
</dbReference>
<gene>
    <name evidence="6" type="ORF">ACFOOQ_02905</name>
</gene>
<dbReference type="InterPro" id="IPR036390">
    <property type="entry name" value="WH_DNA-bd_sf"/>
</dbReference>
<dbReference type="InterPro" id="IPR001845">
    <property type="entry name" value="HTH_ArsR_DNA-bd_dom"/>
</dbReference>
<evidence type="ECO:0000313" key="6">
    <source>
        <dbReference type="EMBL" id="MFC3674475.1"/>
    </source>
</evidence>
<name>A0ABV7VAN4_9PROT</name>
<dbReference type="NCBIfam" id="NF033788">
    <property type="entry name" value="HTH_metalloreg"/>
    <property type="match status" value="1"/>
</dbReference>
<reference evidence="7" key="1">
    <citation type="journal article" date="2019" name="Int. J. Syst. Evol. Microbiol.">
        <title>The Global Catalogue of Microorganisms (GCM) 10K type strain sequencing project: providing services to taxonomists for standard genome sequencing and annotation.</title>
        <authorList>
            <consortium name="The Broad Institute Genomics Platform"/>
            <consortium name="The Broad Institute Genome Sequencing Center for Infectious Disease"/>
            <person name="Wu L."/>
            <person name="Ma J."/>
        </authorList>
    </citation>
    <scope>NUCLEOTIDE SEQUENCE [LARGE SCALE GENOMIC DNA]</scope>
    <source>
        <strain evidence="7">KCTC 42182</strain>
    </source>
</reference>
<keyword evidence="3" id="KW-0804">Transcription</keyword>
<dbReference type="PROSITE" id="PS50987">
    <property type="entry name" value="HTH_ARSR_2"/>
    <property type="match status" value="1"/>
</dbReference>
<dbReference type="InterPro" id="IPR036388">
    <property type="entry name" value="WH-like_DNA-bd_sf"/>
</dbReference>
<evidence type="ECO:0000313" key="7">
    <source>
        <dbReference type="Proteomes" id="UP001595711"/>
    </source>
</evidence>
<evidence type="ECO:0000259" key="5">
    <source>
        <dbReference type="PROSITE" id="PS50987"/>
    </source>
</evidence>
<organism evidence="6 7">
    <name type="scientific">Ferrovibrio xuzhouensis</name>
    <dbReference type="NCBI Taxonomy" id="1576914"/>
    <lineage>
        <taxon>Bacteria</taxon>
        <taxon>Pseudomonadati</taxon>
        <taxon>Pseudomonadota</taxon>
        <taxon>Alphaproteobacteria</taxon>
        <taxon>Rhodospirillales</taxon>
        <taxon>Rhodospirillaceae</taxon>
        <taxon>Ferrovibrio</taxon>
    </lineage>
</organism>
<dbReference type="RefSeq" id="WP_379721514.1">
    <property type="nucleotide sequence ID" value="NZ_JBHRYJ010000001.1"/>
</dbReference>
<keyword evidence="1" id="KW-0805">Transcription regulation</keyword>
<comment type="caution">
    <text evidence="6">The sequence shown here is derived from an EMBL/GenBank/DDBJ whole genome shotgun (WGS) entry which is preliminary data.</text>
</comment>
<evidence type="ECO:0000256" key="3">
    <source>
        <dbReference type="ARBA" id="ARBA00023163"/>
    </source>
</evidence>
<feature type="region of interest" description="Disordered" evidence="4">
    <location>
        <begin position="101"/>
        <end position="120"/>
    </location>
</feature>
<dbReference type="Proteomes" id="UP001595711">
    <property type="component" value="Unassembled WGS sequence"/>
</dbReference>
<dbReference type="InterPro" id="IPR051011">
    <property type="entry name" value="Metal_resp_trans_reg"/>
</dbReference>
<sequence>MEINDSTAVTAFGALAQETRLAIYRLLVERGPGGLPAGAIAEALGVPSATISFHLAQLRGAGLITQRRESRSLIYAVDVAAMNGVIAFLTDRCCGGNPEICAPQSKRQADESPQSRRKAV</sequence>
<dbReference type="PANTHER" id="PTHR43132">
    <property type="entry name" value="ARSENICAL RESISTANCE OPERON REPRESSOR ARSR-RELATED"/>
    <property type="match status" value="1"/>
</dbReference>
<accession>A0ABV7VAN4</accession>